<dbReference type="EMBL" id="CP048222">
    <property type="protein sequence ID" value="QHT71840.1"/>
    <property type="molecule type" value="Genomic_DNA"/>
</dbReference>
<dbReference type="KEGG" id="rhoz:GXP67_01190"/>
<keyword evidence="2" id="KW-0548">Nucleotidyltransferase</keyword>
<dbReference type="PANTHER" id="PTHR43267:SF1">
    <property type="entry name" value="TRNA THREONYLCARBAMOYLADENOSINE DEHYDRATASE"/>
    <property type="match status" value="1"/>
</dbReference>
<dbReference type="Proteomes" id="UP000480178">
    <property type="component" value="Chromosome"/>
</dbReference>
<dbReference type="InterPro" id="IPR035985">
    <property type="entry name" value="Ubiquitin-activating_enz"/>
</dbReference>
<organism evidence="2 3">
    <name type="scientific">Rhodocytophaga rosea</name>
    <dbReference type="NCBI Taxonomy" id="2704465"/>
    <lineage>
        <taxon>Bacteria</taxon>
        <taxon>Pseudomonadati</taxon>
        <taxon>Bacteroidota</taxon>
        <taxon>Cytophagia</taxon>
        <taxon>Cytophagales</taxon>
        <taxon>Rhodocytophagaceae</taxon>
        <taxon>Rhodocytophaga</taxon>
    </lineage>
</organism>
<reference evidence="2 3" key="1">
    <citation type="submission" date="2020-01" db="EMBL/GenBank/DDBJ databases">
        <authorList>
            <person name="Kim M.K."/>
        </authorList>
    </citation>
    <scope>NUCLEOTIDE SEQUENCE [LARGE SCALE GENOMIC DNA]</scope>
    <source>
        <strain evidence="2 3">172606-1</strain>
    </source>
</reference>
<dbReference type="GO" id="GO:0008641">
    <property type="term" value="F:ubiquitin-like modifier activating enzyme activity"/>
    <property type="evidence" value="ECO:0007669"/>
    <property type="project" value="InterPro"/>
</dbReference>
<keyword evidence="3" id="KW-1185">Reference proteome</keyword>
<name>A0A6C0GX01_9BACT</name>
<dbReference type="InterPro" id="IPR000594">
    <property type="entry name" value="ThiF_NAD_FAD-bd"/>
</dbReference>
<dbReference type="GO" id="GO:0061503">
    <property type="term" value="F:tRNA threonylcarbamoyladenosine dehydratase"/>
    <property type="evidence" value="ECO:0007669"/>
    <property type="project" value="TreeGrafter"/>
</dbReference>
<dbReference type="Gene3D" id="3.40.50.720">
    <property type="entry name" value="NAD(P)-binding Rossmann-like Domain"/>
    <property type="match status" value="1"/>
</dbReference>
<dbReference type="SUPFAM" id="SSF69572">
    <property type="entry name" value="Activating enzymes of the ubiquitin-like proteins"/>
    <property type="match status" value="1"/>
</dbReference>
<evidence type="ECO:0000313" key="3">
    <source>
        <dbReference type="Proteomes" id="UP000480178"/>
    </source>
</evidence>
<dbReference type="PANTHER" id="PTHR43267">
    <property type="entry name" value="TRNA THREONYLCARBAMOYLADENOSINE DEHYDRATASE"/>
    <property type="match status" value="1"/>
</dbReference>
<dbReference type="Pfam" id="PF00899">
    <property type="entry name" value="ThiF"/>
    <property type="match status" value="1"/>
</dbReference>
<dbReference type="AlphaFoldDB" id="A0A6C0GX01"/>
<dbReference type="GO" id="GO:0061504">
    <property type="term" value="P:cyclic threonylcarbamoyladenosine biosynthetic process"/>
    <property type="evidence" value="ECO:0007669"/>
    <property type="project" value="TreeGrafter"/>
</dbReference>
<gene>
    <name evidence="2" type="ORF">GXP67_01190</name>
</gene>
<dbReference type="GO" id="GO:0016779">
    <property type="term" value="F:nucleotidyltransferase activity"/>
    <property type="evidence" value="ECO:0007669"/>
    <property type="project" value="UniProtKB-KW"/>
</dbReference>
<accession>A0A6C0GX01</accession>
<proteinExistence type="predicted"/>
<evidence type="ECO:0000313" key="2">
    <source>
        <dbReference type="EMBL" id="QHT71840.1"/>
    </source>
</evidence>
<feature type="domain" description="THIF-type NAD/FAD binding fold" evidence="1">
    <location>
        <begin position="169"/>
        <end position="325"/>
    </location>
</feature>
<dbReference type="InterPro" id="IPR045886">
    <property type="entry name" value="ThiF/MoeB/HesA"/>
</dbReference>
<sequence length="447" mass="50144">MHTDLKRHLFPGDGREAIALALCGRHKNDKNDYFLVHDICFIPHEQCSIRESYRVTWPTEALEPLIDNAIKNGFAILKIHSHPTGYNSFSDTDDASDKAVFEYIHACINNDLPQVSAVMLPDGKIFARAITSTLEFIPVQMVSVAGDNLHFWFHERLTSNDEMTKRIRQAFGEGTVDLLKNLKIAIVGCSGTGSPTIEALIRNGVGKVVLVDPDKVEKKNLNRILNTTLSDAIEGRLKVEVLKEAIEQIGFNTEVIVYPVNLFDSKEAIREIASCDIIFGCTDSIDSRHLLNHISTFYLIPYFDMGVKLLSDGQGGIDQITGAVHYIQPGGSSLLSRGVYTLEKLRAANLIRTDPAEYARQRKFGYIVDIEVESPAVISINMHVSSIAVNDFLARIHPYRFMNNSKCACTLMDFSDWNMQTLEDGEPDKYLKKYVGRGYMPRLLNLL</sequence>
<evidence type="ECO:0000259" key="1">
    <source>
        <dbReference type="Pfam" id="PF00899"/>
    </source>
</evidence>
<protein>
    <submittedName>
        <fullName evidence="2">ThiF family adenylyltransferase</fullName>
    </submittedName>
</protein>
<keyword evidence="2" id="KW-0808">Transferase</keyword>